<accession>A0A7Y0FJH1</accession>
<sequence length="57" mass="6145">MKKKIKKEKKLSLEKLQLVKISHPKKIFGGTKQYIDGCGNPDNGSGNQQGGVGGIGY</sequence>
<evidence type="ECO:0000313" key="1">
    <source>
        <dbReference type="EMBL" id="NML58270.1"/>
    </source>
</evidence>
<dbReference type="Proteomes" id="UP000552615">
    <property type="component" value="Unassembled WGS sequence"/>
</dbReference>
<gene>
    <name evidence="1" type="ORF">HHL20_13040</name>
</gene>
<dbReference type="RefSeq" id="WP_169231611.1">
    <property type="nucleotide sequence ID" value="NZ_JABBGF010000002.1"/>
</dbReference>
<keyword evidence="2" id="KW-1185">Reference proteome</keyword>
<reference evidence="1 2" key="1">
    <citation type="submission" date="2020-04" db="EMBL/GenBank/DDBJ databases">
        <title>Chryseobacterium sp. RJ-7-14 sp. nov., isolated from Jeju soil.</title>
        <authorList>
            <person name="Dahal R.H."/>
            <person name="Chaudhary D.K."/>
        </authorList>
    </citation>
    <scope>NUCLEOTIDE SEQUENCE [LARGE SCALE GENOMIC DNA]</scope>
    <source>
        <strain evidence="1 2">RJ-7-14</strain>
    </source>
</reference>
<proteinExistence type="predicted"/>
<evidence type="ECO:0000313" key="2">
    <source>
        <dbReference type="Proteomes" id="UP000552615"/>
    </source>
</evidence>
<protein>
    <submittedName>
        <fullName evidence="1">Uncharacterized protein</fullName>
    </submittedName>
</protein>
<dbReference type="EMBL" id="JABBGF010000002">
    <property type="protein sequence ID" value="NML58270.1"/>
    <property type="molecule type" value="Genomic_DNA"/>
</dbReference>
<organism evidence="1 2">
    <name type="scientific">Chryseobacterium cheonjiense</name>
    <dbReference type="NCBI Taxonomy" id="2728845"/>
    <lineage>
        <taxon>Bacteria</taxon>
        <taxon>Pseudomonadati</taxon>
        <taxon>Bacteroidota</taxon>
        <taxon>Flavobacteriia</taxon>
        <taxon>Flavobacteriales</taxon>
        <taxon>Weeksellaceae</taxon>
        <taxon>Chryseobacterium group</taxon>
        <taxon>Chryseobacterium</taxon>
    </lineage>
</organism>
<comment type="caution">
    <text evidence="1">The sequence shown here is derived from an EMBL/GenBank/DDBJ whole genome shotgun (WGS) entry which is preliminary data.</text>
</comment>
<dbReference type="AlphaFoldDB" id="A0A7Y0FJH1"/>
<name>A0A7Y0FJH1_9FLAO</name>